<name>A0A2G2WCW7_CAPBA</name>
<dbReference type="GO" id="GO:0005544">
    <property type="term" value="F:calcium-dependent phospholipid binding"/>
    <property type="evidence" value="ECO:0007669"/>
    <property type="project" value="InterPro"/>
</dbReference>
<protein>
    <submittedName>
        <fullName evidence="4">Uncharacterized protein</fullName>
    </submittedName>
</protein>
<evidence type="ECO:0000256" key="3">
    <source>
        <dbReference type="SAM" id="Coils"/>
    </source>
</evidence>
<comment type="caution">
    <text evidence="4">The sequence shown here is derived from an EMBL/GenBank/DDBJ whole genome shotgun (WGS) entry which is preliminary data.</text>
</comment>
<gene>
    <name evidence="4" type="ORF">CQW23_17116</name>
</gene>
<organism evidence="4 5">
    <name type="scientific">Capsicum baccatum</name>
    <name type="common">Peruvian pepper</name>
    <dbReference type="NCBI Taxonomy" id="33114"/>
    <lineage>
        <taxon>Eukaryota</taxon>
        <taxon>Viridiplantae</taxon>
        <taxon>Streptophyta</taxon>
        <taxon>Embryophyta</taxon>
        <taxon>Tracheophyta</taxon>
        <taxon>Spermatophyta</taxon>
        <taxon>Magnoliopsida</taxon>
        <taxon>eudicotyledons</taxon>
        <taxon>Gunneridae</taxon>
        <taxon>Pentapetalae</taxon>
        <taxon>asterids</taxon>
        <taxon>lamiids</taxon>
        <taxon>Solanales</taxon>
        <taxon>Solanaceae</taxon>
        <taxon>Solanoideae</taxon>
        <taxon>Capsiceae</taxon>
        <taxon>Capsicum</taxon>
    </lineage>
</organism>
<dbReference type="GO" id="GO:0009409">
    <property type="term" value="P:response to cold"/>
    <property type="evidence" value="ECO:0007669"/>
    <property type="project" value="TreeGrafter"/>
</dbReference>
<dbReference type="SMART" id="SM00335">
    <property type="entry name" value="ANX"/>
    <property type="match status" value="1"/>
</dbReference>
<accession>A0A2G2WCW7</accession>
<dbReference type="GO" id="GO:0009408">
    <property type="term" value="P:response to heat"/>
    <property type="evidence" value="ECO:0007669"/>
    <property type="project" value="TreeGrafter"/>
</dbReference>
<dbReference type="GO" id="GO:0009651">
    <property type="term" value="P:response to salt stress"/>
    <property type="evidence" value="ECO:0007669"/>
    <property type="project" value="TreeGrafter"/>
</dbReference>
<evidence type="ECO:0000256" key="2">
    <source>
        <dbReference type="ARBA" id="ARBA00023216"/>
    </source>
</evidence>
<dbReference type="Gene3D" id="1.10.220.10">
    <property type="entry name" value="Annexin"/>
    <property type="match status" value="2"/>
</dbReference>
<dbReference type="PANTHER" id="PTHR10502:SF104">
    <property type="entry name" value="ANNEXIN D1"/>
    <property type="match status" value="1"/>
</dbReference>
<dbReference type="InterPro" id="IPR018502">
    <property type="entry name" value="Annexin_repeat"/>
</dbReference>
<keyword evidence="1" id="KW-0677">Repeat</keyword>
<dbReference type="GO" id="GO:0005737">
    <property type="term" value="C:cytoplasm"/>
    <property type="evidence" value="ECO:0007669"/>
    <property type="project" value="TreeGrafter"/>
</dbReference>
<dbReference type="AlphaFoldDB" id="A0A2G2WCW7"/>
<reference evidence="4 5" key="1">
    <citation type="journal article" date="2017" name="Genome Biol.">
        <title>New reference genome sequences of hot pepper reveal the massive evolution of plant disease-resistance genes by retroduplication.</title>
        <authorList>
            <person name="Kim S."/>
            <person name="Park J."/>
            <person name="Yeom S.I."/>
            <person name="Kim Y.M."/>
            <person name="Seo E."/>
            <person name="Kim K.T."/>
            <person name="Kim M.S."/>
            <person name="Lee J.M."/>
            <person name="Cheong K."/>
            <person name="Shin H.S."/>
            <person name="Kim S.B."/>
            <person name="Han K."/>
            <person name="Lee J."/>
            <person name="Park M."/>
            <person name="Lee H.A."/>
            <person name="Lee H.Y."/>
            <person name="Lee Y."/>
            <person name="Oh S."/>
            <person name="Lee J.H."/>
            <person name="Choi E."/>
            <person name="Choi E."/>
            <person name="Lee S.E."/>
            <person name="Jeon J."/>
            <person name="Kim H."/>
            <person name="Choi G."/>
            <person name="Song H."/>
            <person name="Lee J."/>
            <person name="Lee S.C."/>
            <person name="Kwon J.K."/>
            <person name="Lee H.Y."/>
            <person name="Koo N."/>
            <person name="Hong Y."/>
            <person name="Kim R.W."/>
            <person name="Kang W.H."/>
            <person name="Huh J.H."/>
            <person name="Kang B.C."/>
            <person name="Yang T.J."/>
            <person name="Lee Y.H."/>
            <person name="Bennetzen J.L."/>
            <person name="Choi D."/>
        </authorList>
    </citation>
    <scope>NUCLEOTIDE SEQUENCE [LARGE SCALE GENOMIC DNA]</scope>
    <source>
        <strain evidence="5">cv. PBC81</strain>
    </source>
</reference>
<feature type="coiled-coil region" evidence="3">
    <location>
        <begin position="187"/>
        <end position="214"/>
    </location>
</feature>
<dbReference type="InterPro" id="IPR037104">
    <property type="entry name" value="Annexin_sf"/>
</dbReference>
<reference evidence="5" key="2">
    <citation type="journal article" date="2017" name="J. Anim. Genet.">
        <title>Multiple reference genome sequences of hot pepper reveal the massive evolution of plant disease resistance genes by retroduplication.</title>
        <authorList>
            <person name="Kim S."/>
            <person name="Park J."/>
            <person name="Yeom S.-I."/>
            <person name="Kim Y.-M."/>
            <person name="Seo E."/>
            <person name="Kim K.-T."/>
            <person name="Kim M.-S."/>
            <person name="Lee J.M."/>
            <person name="Cheong K."/>
            <person name="Shin H.-S."/>
            <person name="Kim S.-B."/>
            <person name="Han K."/>
            <person name="Lee J."/>
            <person name="Park M."/>
            <person name="Lee H.-A."/>
            <person name="Lee H.-Y."/>
            <person name="Lee Y."/>
            <person name="Oh S."/>
            <person name="Lee J.H."/>
            <person name="Choi E."/>
            <person name="Choi E."/>
            <person name="Lee S.E."/>
            <person name="Jeon J."/>
            <person name="Kim H."/>
            <person name="Choi G."/>
            <person name="Song H."/>
            <person name="Lee J."/>
            <person name="Lee S.-C."/>
            <person name="Kwon J.-K."/>
            <person name="Lee H.-Y."/>
            <person name="Koo N."/>
            <person name="Hong Y."/>
            <person name="Kim R.W."/>
            <person name="Kang W.-H."/>
            <person name="Huh J.H."/>
            <person name="Kang B.-C."/>
            <person name="Yang T.-J."/>
            <person name="Lee Y.-H."/>
            <person name="Bennetzen J.L."/>
            <person name="Choi D."/>
        </authorList>
    </citation>
    <scope>NUCLEOTIDE SEQUENCE [LARGE SCALE GENOMIC DNA]</scope>
    <source>
        <strain evidence="5">cv. PBC81</strain>
    </source>
</reference>
<proteinExistence type="predicted"/>
<evidence type="ECO:0000313" key="5">
    <source>
        <dbReference type="Proteomes" id="UP000224567"/>
    </source>
</evidence>
<dbReference type="Proteomes" id="UP000224567">
    <property type="component" value="Unassembled WGS sequence"/>
</dbReference>
<dbReference type="Pfam" id="PF00191">
    <property type="entry name" value="Annexin"/>
    <property type="match status" value="2"/>
</dbReference>
<sequence>MSYDNDLELYEWLASHGMTAPLVSSYRYGGDEVDLHLAKADSKILHEKIPDKAYSDDEVISILASKSKAQLNDTSNHYKDEYSEDILKKLEDVDERGTEEDYVTRVITTRAEVDLKIIVDEYQKRDSIPLEYATGKDMRGDYGSMVHCYSFHLVFFFTKRSETESTFARPVLKARVKMDMVDPVPDIVILRDIVWELQRQVNDLQRELVTVRATIFKEIYRG</sequence>
<dbReference type="GO" id="GO:0005509">
    <property type="term" value="F:calcium ion binding"/>
    <property type="evidence" value="ECO:0007669"/>
    <property type="project" value="InterPro"/>
</dbReference>
<dbReference type="OrthoDB" id="37886at2759"/>
<dbReference type="PANTHER" id="PTHR10502">
    <property type="entry name" value="ANNEXIN"/>
    <property type="match status" value="1"/>
</dbReference>
<keyword evidence="5" id="KW-1185">Reference proteome</keyword>
<dbReference type="PROSITE" id="PS51897">
    <property type="entry name" value="ANNEXIN_2"/>
    <property type="match status" value="1"/>
</dbReference>
<keyword evidence="3" id="KW-0175">Coiled coil</keyword>
<evidence type="ECO:0000313" key="4">
    <source>
        <dbReference type="EMBL" id="PHT43091.1"/>
    </source>
</evidence>
<dbReference type="SUPFAM" id="SSF47874">
    <property type="entry name" value="Annexin"/>
    <property type="match status" value="1"/>
</dbReference>
<dbReference type="GO" id="GO:0001786">
    <property type="term" value="F:phosphatidylserine binding"/>
    <property type="evidence" value="ECO:0007669"/>
    <property type="project" value="TreeGrafter"/>
</dbReference>
<keyword evidence="2" id="KW-0041">Annexin</keyword>
<dbReference type="STRING" id="33114.A0A2G2WCW7"/>
<evidence type="ECO:0000256" key="1">
    <source>
        <dbReference type="ARBA" id="ARBA00022737"/>
    </source>
</evidence>
<dbReference type="EMBL" id="MLFT02000007">
    <property type="protein sequence ID" value="PHT43091.1"/>
    <property type="molecule type" value="Genomic_DNA"/>
</dbReference>
<dbReference type="GO" id="GO:0005886">
    <property type="term" value="C:plasma membrane"/>
    <property type="evidence" value="ECO:0007669"/>
    <property type="project" value="TreeGrafter"/>
</dbReference>
<dbReference type="GO" id="GO:0009414">
    <property type="term" value="P:response to water deprivation"/>
    <property type="evidence" value="ECO:0007669"/>
    <property type="project" value="TreeGrafter"/>
</dbReference>